<dbReference type="PROSITE" id="PS51257">
    <property type="entry name" value="PROKAR_LIPOPROTEIN"/>
    <property type="match status" value="1"/>
</dbReference>
<evidence type="ECO:0008006" key="4">
    <source>
        <dbReference type="Google" id="ProtNLM"/>
    </source>
</evidence>
<dbReference type="KEGG" id="plyc:GXP70_07735"/>
<dbReference type="Proteomes" id="UP000476064">
    <property type="component" value="Chromosome"/>
</dbReference>
<keyword evidence="3" id="KW-1185">Reference proteome</keyword>
<proteinExistence type="predicted"/>
<reference evidence="2 3" key="1">
    <citation type="submission" date="2020-01" db="EMBL/GenBank/DDBJ databases">
        <title>Paenibacillus sp. nov., isolated from tomato rhizosphere.</title>
        <authorList>
            <person name="Weon H.-Y."/>
            <person name="Lee S.A."/>
        </authorList>
    </citation>
    <scope>NUCLEOTIDE SEQUENCE [LARGE SCALE GENOMIC DNA]</scope>
    <source>
        <strain evidence="2 3">12200R-189</strain>
    </source>
</reference>
<gene>
    <name evidence="2" type="ORF">GXP70_07735</name>
</gene>
<dbReference type="RefSeq" id="WP_162355917.1">
    <property type="nucleotide sequence ID" value="NZ_CP048209.1"/>
</dbReference>
<accession>A0A6C0FWK7</accession>
<sequence length="308" mass="33172">MQRKRILLATSVVISTLLTGCMNHQGDQTARNMNAKSSAKEDMRLLSDDRTAAENKVANHMNGKRLTANRTMGDRISGLEGIHKAYVYVDGADAYVALSLHPKAQANAKRGTAGDMNHGVGGTAANGAKMSEMNAALSKTKNTYGMNGTSGTSGNYGMNGMYFPGGPYMYGPKASNTMNGAGNGRSLDGSTLRHPYGMTQLSQHTGEGLIQYSHALTARNNTPSMKAESTKSSASSADGHASKLFGLDRKAIAGSSVPADMKQRITKEIRSLSPNVKRVHISTDPDFMYHMKVYRGYLKIDHRYMPQP</sequence>
<organism evidence="2 3">
    <name type="scientific">Paenibacillus lycopersici</name>
    <dbReference type="NCBI Taxonomy" id="2704462"/>
    <lineage>
        <taxon>Bacteria</taxon>
        <taxon>Bacillati</taxon>
        <taxon>Bacillota</taxon>
        <taxon>Bacilli</taxon>
        <taxon>Bacillales</taxon>
        <taxon>Paenibacillaceae</taxon>
        <taxon>Paenibacillus</taxon>
    </lineage>
</organism>
<evidence type="ECO:0000313" key="3">
    <source>
        <dbReference type="Proteomes" id="UP000476064"/>
    </source>
</evidence>
<protein>
    <recommendedName>
        <fullName evidence="4">Sporulation protein</fullName>
    </recommendedName>
</protein>
<dbReference type="EMBL" id="CP048209">
    <property type="protein sequence ID" value="QHT59851.1"/>
    <property type="molecule type" value="Genomic_DNA"/>
</dbReference>
<evidence type="ECO:0000313" key="2">
    <source>
        <dbReference type="EMBL" id="QHT59851.1"/>
    </source>
</evidence>
<feature type="region of interest" description="Disordered" evidence="1">
    <location>
        <begin position="221"/>
        <end position="240"/>
    </location>
</feature>
<dbReference type="AlphaFoldDB" id="A0A6C0FWK7"/>
<feature type="compositionally biased region" description="Low complexity" evidence="1">
    <location>
        <begin position="224"/>
        <end position="237"/>
    </location>
</feature>
<evidence type="ECO:0000256" key="1">
    <source>
        <dbReference type="SAM" id="MobiDB-lite"/>
    </source>
</evidence>
<name>A0A6C0FWK7_9BACL</name>